<reference evidence="1" key="1">
    <citation type="submission" date="2019-12" db="EMBL/GenBank/DDBJ databases">
        <title>Genome sequencing and annotation of Brassica cretica.</title>
        <authorList>
            <person name="Studholme D.J."/>
            <person name="Sarris P.F."/>
        </authorList>
    </citation>
    <scope>NUCLEOTIDE SEQUENCE</scope>
    <source>
        <strain evidence="1">PFS-102/07</strain>
        <tissue evidence="1">Leaf</tissue>
    </source>
</reference>
<sequence length="111" mass="12731">MFLFDCWPVGRPMLRIVRGCYRGGIRAWFCPCVTQVLFIDFIESKESQKRCFRKPGDDGRDRIFGKGRVSQVEDWVTDQTGIMEMASVRCLVTIGVLRGQDLFLCTVTGQE</sequence>
<dbReference type="AlphaFoldDB" id="A0A8S9HUC2"/>
<gene>
    <name evidence="1" type="ORF">F2Q70_00017630</name>
</gene>
<protein>
    <submittedName>
        <fullName evidence="1">Uncharacterized protein</fullName>
    </submittedName>
</protein>
<comment type="caution">
    <text evidence="1">The sequence shown here is derived from an EMBL/GenBank/DDBJ whole genome shotgun (WGS) entry which is preliminary data.</text>
</comment>
<proteinExistence type="predicted"/>
<evidence type="ECO:0000313" key="1">
    <source>
        <dbReference type="EMBL" id="KAF2561154.1"/>
    </source>
</evidence>
<name>A0A8S9HUC2_BRACR</name>
<dbReference type="EMBL" id="QGKY02001250">
    <property type="protein sequence ID" value="KAF2561154.1"/>
    <property type="molecule type" value="Genomic_DNA"/>
</dbReference>
<accession>A0A8S9HUC2</accession>
<organism evidence="1">
    <name type="scientific">Brassica cretica</name>
    <name type="common">Mustard</name>
    <dbReference type="NCBI Taxonomy" id="69181"/>
    <lineage>
        <taxon>Eukaryota</taxon>
        <taxon>Viridiplantae</taxon>
        <taxon>Streptophyta</taxon>
        <taxon>Embryophyta</taxon>
        <taxon>Tracheophyta</taxon>
        <taxon>Spermatophyta</taxon>
        <taxon>Magnoliopsida</taxon>
        <taxon>eudicotyledons</taxon>
        <taxon>Gunneridae</taxon>
        <taxon>Pentapetalae</taxon>
        <taxon>rosids</taxon>
        <taxon>malvids</taxon>
        <taxon>Brassicales</taxon>
        <taxon>Brassicaceae</taxon>
        <taxon>Brassiceae</taxon>
        <taxon>Brassica</taxon>
    </lineage>
</organism>